<evidence type="ECO:0000256" key="1">
    <source>
        <dbReference type="ARBA" id="ARBA00009353"/>
    </source>
</evidence>
<gene>
    <name evidence="4" type="ORF">GmarT_05800</name>
</gene>
<comment type="similarity">
    <text evidence="1">Belongs to the NAD(P)-dependent epimerase/dehydratase family. SDR39U1 subfamily.</text>
</comment>
<proteinExistence type="inferred from homology"/>
<dbReference type="InterPro" id="IPR010099">
    <property type="entry name" value="SDR39U1"/>
</dbReference>
<dbReference type="PANTHER" id="PTHR11092:SF0">
    <property type="entry name" value="EPIMERASE FAMILY PROTEIN SDR39U1"/>
    <property type="match status" value="1"/>
</dbReference>
<accession>A0ABX5YGC6</accession>
<dbReference type="GeneID" id="98645258"/>
<dbReference type="Pfam" id="PF01370">
    <property type="entry name" value="Epimerase"/>
    <property type="match status" value="1"/>
</dbReference>
<dbReference type="InterPro" id="IPR001509">
    <property type="entry name" value="Epimerase_deHydtase"/>
</dbReference>
<dbReference type="SUPFAM" id="SSF51735">
    <property type="entry name" value="NAD(P)-binding Rossmann-fold domains"/>
    <property type="match status" value="1"/>
</dbReference>
<dbReference type="InterPro" id="IPR036291">
    <property type="entry name" value="NAD(P)-bd_dom_sf"/>
</dbReference>
<dbReference type="EMBL" id="CP042910">
    <property type="protein sequence ID" value="QEG14744.1"/>
    <property type="molecule type" value="Genomic_DNA"/>
</dbReference>
<feature type="domain" description="DUF1731" evidence="3">
    <location>
        <begin position="257"/>
        <end position="304"/>
    </location>
</feature>
<reference evidence="4 5" key="1">
    <citation type="submission" date="2019-08" db="EMBL/GenBank/DDBJ databases">
        <title>Deep-cultivation of Planctomycetes and their phenomic and genomic characterization uncovers novel biology.</title>
        <authorList>
            <person name="Wiegand S."/>
            <person name="Jogler M."/>
            <person name="Boedeker C."/>
            <person name="Pinto D."/>
            <person name="Vollmers J."/>
            <person name="Rivas-Marin E."/>
            <person name="Kohn T."/>
            <person name="Peeters S.H."/>
            <person name="Heuer A."/>
            <person name="Rast P."/>
            <person name="Oberbeckmann S."/>
            <person name="Bunk B."/>
            <person name="Jeske O."/>
            <person name="Meyerdierks A."/>
            <person name="Storesund J.E."/>
            <person name="Kallscheuer N."/>
            <person name="Luecker S."/>
            <person name="Lage O.M."/>
            <person name="Pohl T."/>
            <person name="Merkel B.J."/>
            <person name="Hornburger P."/>
            <person name="Mueller R.-W."/>
            <person name="Bruemmer F."/>
            <person name="Labrenz M."/>
            <person name="Spormann A.M."/>
            <person name="Op den Camp H."/>
            <person name="Overmann J."/>
            <person name="Amann R."/>
            <person name="Jetten M.S.M."/>
            <person name="Mascher T."/>
            <person name="Medema M.H."/>
            <person name="Devos D.P."/>
            <person name="Kaster A.-K."/>
            <person name="Ovreas L."/>
            <person name="Rohde M."/>
            <person name="Galperin M.Y."/>
            <person name="Jogler C."/>
        </authorList>
    </citation>
    <scope>NUCLEOTIDE SEQUENCE [LARGE SCALE GENOMIC DNA]</scope>
    <source>
        <strain evidence="4 5">DSM 8797</strain>
    </source>
</reference>
<evidence type="ECO:0000313" key="5">
    <source>
        <dbReference type="Proteomes" id="UP000322887"/>
    </source>
</evidence>
<dbReference type="Proteomes" id="UP000322887">
    <property type="component" value="Chromosome"/>
</dbReference>
<dbReference type="Gene3D" id="3.40.50.720">
    <property type="entry name" value="NAD(P)-binding Rossmann-like Domain"/>
    <property type="match status" value="1"/>
</dbReference>
<dbReference type="PANTHER" id="PTHR11092">
    <property type="entry name" value="SUGAR NUCLEOTIDE EPIMERASE RELATED"/>
    <property type="match status" value="1"/>
</dbReference>
<dbReference type="NCBIfam" id="TIGR01777">
    <property type="entry name" value="yfcH"/>
    <property type="match status" value="1"/>
</dbReference>
<dbReference type="Pfam" id="PF08338">
    <property type="entry name" value="DUF1731"/>
    <property type="match status" value="1"/>
</dbReference>
<protein>
    <submittedName>
        <fullName evidence="4">Epimerase family protein</fullName>
    </submittedName>
</protein>
<organism evidence="4 5">
    <name type="scientific">Gimesia maris</name>
    <dbReference type="NCBI Taxonomy" id="122"/>
    <lineage>
        <taxon>Bacteria</taxon>
        <taxon>Pseudomonadati</taxon>
        <taxon>Planctomycetota</taxon>
        <taxon>Planctomycetia</taxon>
        <taxon>Planctomycetales</taxon>
        <taxon>Planctomycetaceae</taxon>
        <taxon>Gimesia</taxon>
    </lineage>
</organism>
<name>A0ABX5YGC6_9PLAN</name>
<dbReference type="InterPro" id="IPR013549">
    <property type="entry name" value="DUF1731"/>
</dbReference>
<dbReference type="RefSeq" id="WP_002648253.1">
    <property type="nucleotide sequence ID" value="NZ_CP042910.1"/>
</dbReference>
<sequence length="306" mass="34264">MQTTNRIVIAGGSGFLGLNLAEYLTELDYEVVLLSRNEPRRQGTWRFVRWDARSVGEWCRELEGAAAIVNLAGRTVDCIKTPDHCDEILRSRVEATEVLGKAVRNIQTPPPVWVQMSTAHRYGDPPECVCDEDSAFGYGLAPFVAREWEAAYARAVLPEMRQVILRTSFVVGRNGGALSRLSKLVRWGLGGTVGSGQQGMSWIHELDMNRLFFRAITAESMQGAYIATAPKPVSNAEFMRALRKSLKRPIGLPAANWMVRIGAPLLMRTDPELALYGRYCVSRRLREEGFEFSYSDLESALRDIYA</sequence>
<evidence type="ECO:0000259" key="3">
    <source>
        <dbReference type="Pfam" id="PF08338"/>
    </source>
</evidence>
<evidence type="ECO:0000259" key="2">
    <source>
        <dbReference type="Pfam" id="PF01370"/>
    </source>
</evidence>
<evidence type="ECO:0000313" key="4">
    <source>
        <dbReference type="EMBL" id="QEG14744.1"/>
    </source>
</evidence>
<feature type="domain" description="NAD-dependent epimerase/dehydratase" evidence="2">
    <location>
        <begin position="7"/>
        <end position="218"/>
    </location>
</feature>
<keyword evidence="5" id="KW-1185">Reference proteome</keyword>